<dbReference type="OrthoDB" id="3684942at2"/>
<dbReference type="AlphaFoldDB" id="A0A2S5DJH7"/>
<dbReference type="InterPro" id="IPR056572">
    <property type="entry name" value="Zn_ribbon_PaaD"/>
</dbReference>
<gene>
    <name evidence="3" type="primary">paaJ</name>
    <name evidence="3" type="ORF">C2I19_05300</name>
</gene>
<keyword evidence="4" id="KW-1185">Reference proteome</keyword>
<feature type="domain" description="MIP18 family-like" evidence="1">
    <location>
        <begin position="15"/>
        <end position="73"/>
    </location>
</feature>
<reference evidence="4" key="1">
    <citation type="submission" date="2018-02" db="EMBL/GenBank/DDBJ databases">
        <authorList>
            <person name="O'Hara-Hanley K."/>
            <person name="Soby S."/>
        </authorList>
    </citation>
    <scope>NUCLEOTIDE SEQUENCE [LARGE SCALE GENOMIC DNA]</scope>
    <source>
        <strain evidence="4">MWU14-2602</strain>
    </source>
</reference>
<dbReference type="PANTHER" id="PTHR42831">
    <property type="entry name" value="FE-S PROTEIN MATURATION AUXILIARY FACTOR YITW"/>
    <property type="match status" value="1"/>
</dbReference>
<organism evidence="3 4">
    <name type="scientific">Chromobacterium alticapitis</name>
    <dbReference type="NCBI Taxonomy" id="2073169"/>
    <lineage>
        <taxon>Bacteria</taxon>
        <taxon>Pseudomonadati</taxon>
        <taxon>Pseudomonadota</taxon>
        <taxon>Betaproteobacteria</taxon>
        <taxon>Neisseriales</taxon>
        <taxon>Chromobacteriaceae</taxon>
        <taxon>Chromobacterium</taxon>
    </lineage>
</organism>
<dbReference type="SUPFAM" id="SSF117916">
    <property type="entry name" value="Fe-S cluster assembly (FSCA) domain-like"/>
    <property type="match status" value="1"/>
</dbReference>
<dbReference type="Proteomes" id="UP000237082">
    <property type="component" value="Unassembled WGS sequence"/>
</dbReference>
<comment type="caution">
    <text evidence="3">The sequence shown here is derived from an EMBL/GenBank/DDBJ whole genome shotgun (WGS) entry which is preliminary data.</text>
</comment>
<evidence type="ECO:0000259" key="1">
    <source>
        <dbReference type="Pfam" id="PF01883"/>
    </source>
</evidence>
<accession>A0A2S5DJH7</accession>
<feature type="domain" description="PaaD zinc beta ribbon" evidence="2">
    <location>
        <begin position="131"/>
        <end position="174"/>
    </location>
</feature>
<dbReference type="Gene3D" id="3.30.300.130">
    <property type="entry name" value="Fe-S cluster assembly (FSCA)"/>
    <property type="match status" value="1"/>
</dbReference>
<dbReference type="InterPro" id="IPR002744">
    <property type="entry name" value="MIP18-like"/>
</dbReference>
<dbReference type="EMBL" id="PQWB01000017">
    <property type="protein sequence ID" value="POZ63223.1"/>
    <property type="molecule type" value="Genomic_DNA"/>
</dbReference>
<dbReference type="InterPro" id="IPR052339">
    <property type="entry name" value="Fe-S_Maturation_MIP18"/>
</dbReference>
<sequence length="176" mass="19863">MVTRIHGFEVRPGTERIWEWLAGIPDPEMPYISIVDLGIVRDVRWHHDALNVVVTPTYSGCPARQQIEQNIVNTLLDRGVDPIRLETRLHPAWTTDWISAEGKSRMRAAGVAPPLSAPQGWQTLRFRPREDAAPRPDCPHCGSGRTRLHNEFAGTTCKALYLCDACSNPFEHFKSI</sequence>
<dbReference type="PANTHER" id="PTHR42831:SF3">
    <property type="entry name" value="1,2-PHENYLACETYL-COA EPOXIDASE, SUBUNIT D-RELATED"/>
    <property type="match status" value="1"/>
</dbReference>
<evidence type="ECO:0000313" key="4">
    <source>
        <dbReference type="Proteomes" id="UP000237082"/>
    </source>
</evidence>
<dbReference type="InterPro" id="IPR034904">
    <property type="entry name" value="FSCA_dom_sf"/>
</dbReference>
<dbReference type="Pfam" id="PF01883">
    <property type="entry name" value="FeS_assembly_P"/>
    <property type="match status" value="1"/>
</dbReference>
<dbReference type="InterPro" id="IPR011883">
    <property type="entry name" value="PaaD-like"/>
</dbReference>
<protein>
    <submittedName>
        <fullName evidence="3">Phenylacetate-CoA oxygenase subunit PaaJ</fullName>
    </submittedName>
</protein>
<evidence type="ECO:0000313" key="3">
    <source>
        <dbReference type="EMBL" id="POZ63223.1"/>
    </source>
</evidence>
<evidence type="ECO:0000259" key="2">
    <source>
        <dbReference type="Pfam" id="PF23451"/>
    </source>
</evidence>
<dbReference type="NCBIfam" id="TIGR02159">
    <property type="entry name" value="PA_CoA_Oxy4"/>
    <property type="match status" value="1"/>
</dbReference>
<proteinExistence type="predicted"/>
<name>A0A2S5DJH7_9NEIS</name>
<dbReference type="Pfam" id="PF23451">
    <property type="entry name" value="Zn_ribbon_PaaD"/>
    <property type="match status" value="1"/>
</dbReference>